<feature type="region of interest" description="Disordered" evidence="1">
    <location>
        <begin position="46"/>
        <end position="70"/>
    </location>
</feature>
<reference evidence="2" key="1">
    <citation type="submission" date="2020-05" db="EMBL/GenBank/DDBJ databases">
        <title>Mycena genomes resolve the evolution of fungal bioluminescence.</title>
        <authorList>
            <person name="Tsai I.J."/>
        </authorList>
    </citation>
    <scope>NUCLEOTIDE SEQUENCE</scope>
    <source>
        <strain evidence="2">160909Yilan</strain>
    </source>
</reference>
<evidence type="ECO:0000313" key="2">
    <source>
        <dbReference type="EMBL" id="KAF7357184.1"/>
    </source>
</evidence>
<evidence type="ECO:0000256" key="1">
    <source>
        <dbReference type="SAM" id="MobiDB-lite"/>
    </source>
</evidence>
<sequence length="199" mass="21195">MCPSPPRRAAASSTPSHDPNPHPLPRDVYIFGGSRAPATHAAIVKTTWGAARSQTSRDGDSRNSSERIRRRGAVATPIILAFHPVANSNISGSEASDVPTLKNIFPSVGPPWLIWCRTIGGTPRTTSSYTTSTQQAHGTQMTRRETRRIVLRDAGGGDGGGVWIMHRQRHTTLLPSAAVSKSNSNSSKSAPAPNALESN</sequence>
<feature type="region of interest" description="Disordered" evidence="1">
    <location>
        <begin position="175"/>
        <end position="199"/>
    </location>
</feature>
<name>A0A8H6YF80_9AGAR</name>
<organism evidence="2 3">
    <name type="scientific">Mycena sanguinolenta</name>
    <dbReference type="NCBI Taxonomy" id="230812"/>
    <lineage>
        <taxon>Eukaryota</taxon>
        <taxon>Fungi</taxon>
        <taxon>Dikarya</taxon>
        <taxon>Basidiomycota</taxon>
        <taxon>Agaricomycotina</taxon>
        <taxon>Agaricomycetes</taxon>
        <taxon>Agaricomycetidae</taxon>
        <taxon>Agaricales</taxon>
        <taxon>Marasmiineae</taxon>
        <taxon>Mycenaceae</taxon>
        <taxon>Mycena</taxon>
    </lineage>
</organism>
<keyword evidence="3" id="KW-1185">Reference proteome</keyword>
<comment type="caution">
    <text evidence="2">The sequence shown here is derived from an EMBL/GenBank/DDBJ whole genome shotgun (WGS) entry which is preliminary data.</text>
</comment>
<evidence type="ECO:0000313" key="3">
    <source>
        <dbReference type="Proteomes" id="UP000623467"/>
    </source>
</evidence>
<dbReference type="Proteomes" id="UP000623467">
    <property type="component" value="Unassembled WGS sequence"/>
</dbReference>
<gene>
    <name evidence="2" type="ORF">MSAN_01313100</name>
</gene>
<proteinExistence type="predicted"/>
<dbReference type="EMBL" id="JACAZH010000010">
    <property type="protein sequence ID" value="KAF7357184.1"/>
    <property type="molecule type" value="Genomic_DNA"/>
</dbReference>
<feature type="compositionally biased region" description="Basic and acidic residues" evidence="1">
    <location>
        <begin position="55"/>
        <end position="67"/>
    </location>
</feature>
<accession>A0A8H6YF80</accession>
<feature type="region of interest" description="Disordered" evidence="1">
    <location>
        <begin position="1"/>
        <end position="26"/>
    </location>
</feature>
<protein>
    <submittedName>
        <fullName evidence="2">Uncharacterized protein</fullName>
    </submittedName>
</protein>
<dbReference type="AlphaFoldDB" id="A0A8H6YF80"/>